<dbReference type="Gene3D" id="6.20.130.20">
    <property type="entry name" value="Mitochondrial ribosomal protein L55"/>
    <property type="match status" value="1"/>
</dbReference>
<proteinExistence type="predicted"/>
<dbReference type="PANTHER" id="PTHR34095:SF1">
    <property type="entry name" value="LARGE RIBOSOMAL SUBUNIT PROTEIN ML55"/>
    <property type="match status" value="1"/>
</dbReference>
<dbReference type="GO" id="GO:0003735">
    <property type="term" value="F:structural constituent of ribosome"/>
    <property type="evidence" value="ECO:0007669"/>
    <property type="project" value="InterPro"/>
</dbReference>
<dbReference type="Pfam" id="PF09776">
    <property type="entry name" value="Mitoc_L55"/>
    <property type="match status" value="1"/>
</dbReference>
<dbReference type="RefSeq" id="XP_029285748.1">
    <property type="nucleotide sequence ID" value="XM_029429888.1"/>
</dbReference>
<accession>A0A6J2PI49</accession>
<dbReference type="GO" id="GO:0006412">
    <property type="term" value="P:translation"/>
    <property type="evidence" value="ECO:0007669"/>
    <property type="project" value="TreeGrafter"/>
</dbReference>
<dbReference type="InParanoid" id="A0A6J2PI49"/>
<sequence>MLLERTCACICQSDISFATPVFDLPLKCFLFEFSSSLVASMYLVKLCAPQSLFARCVCPVFPLLGQAALLHTHPPQLNSNRTSVVRYGRQKYERQYPVMLVRPDGSTVNIRYNEPRRVVMMPVLLSALSEEERLARRRKRYGKKTEEQTAVDFEDSFKADKYSHFWKKK</sequence>
<dbReference type="GO" id="GO:0005762">
    <property type="term" value="C:mitochondrial large ribosomal subunit"/>
    <property type="evidence" value="ECO:0007669"/>
    <property type="project" value="InterPro"/>
</dbReference>
<evidence type="ECO:0000313" key="2">
    <source>
        <dbReference type="RefSeq" id="XP_029285748.1"/>
    </source>
</evidence>
<dbReference type="CTD" id="128308"/>
<dbReference type="GeneID" id="115007159"/>
<keyword evidence="1" id="KW-1185">Reference proteome</keyword>
<name>A0A6J2PI49_COTGO</name>
<dbReference type="KEGG" id="cgob:115007159"/>
<protein>
    <submittedName>
        <fullName evidence="2">Large ribosomal subunit protein mL55</fullName>
    </submittedName>
</protein>
<dbReference type="Proteomes" id="UP000504630">
    <property type="component" value="Chromosome 4"/>
</dbReference>
<organism evidence="1 2">
    <name type="scientific">Cottoperca gobio</name>
    <name type="common">Frogmouth</name>
    <name type="synonym">Aphritis gobio</name>
    <dbReference type="NCBI Taxonomy" id="56716"/>
    <lineage>
        <taxon>Eukaryota</taxon>
        <taxon>Metazoa</taxon>
        <taxon>Chordata</taxon>
        <taxon>Craniata</taxon>
        <taxon>Vertebrata</taxon>
        <taxon>Euteleostomi</taxon>
        <taxon>Actinopterygii</taxon>
        <taxon>Neopterygii</taxon>
        <taxon>Teleostei</taxon>
        <taxon>Neoteleostei</taxon>
        <taxon>Acanthomorphata</taxon>
        <taxon>Eupercaria</taxon>
        <taxon>Perciformes</taxon>
        <taxon>Notothenioidei</taxon>
        <taxon>Bovichtidae</taxon>
        <taxon>Cottoperca</taxon>
    </lineage>
</organism>
<dbReference type="AlphaFoldDB" id="A0A6J2PI49"/>
<dbReference type="InterPro" id="IPR044884">
    <property type="entry name" value="Ribosomal_mL55_sf"/>
</dbReference>
<reference evidence="2" key="1">
    <citation type="submission" date="2025-08" db="UniProtKB">
        <authorList>
            <consortium name="RefSeq"/>
        </authorList>
    </citation>
    <scope>IDENTIFICATION</scope>
</reference>
<evidence type="ECO:0000313" key="1">
    <source>
        <dbReference type="Proteomes" id="UP000504630"/>
    </source>
</evidence>
<gene>
    <name evidence="2" type="primary">mrpl55</name>
</gene>
<dbReference type="FunCoup" id="A0A6J2PI49">
    <property type="interactions" value="867"/>
</dbReference>
<dbReference type="OrthoDB" id="9986315at2759"/>
<dbReference type="PANTHER" id="PTHR34095">
    <property type="entry name" value="39S RIBOSOMAL PROTEIN L55, MITOCHONDRIAL"/>
    <property type="match status" value="1"/>
</dbReference>
<dbReference type="InterPro" id="IPR018615">
    <property type="entry name" value="Ribosomal_mL55"/>
</dbReference>